<sequence length="136" mass="13916">MVAPTPYLHLPGTARDALGTYARVFGGRAVLHTYGDFGRDDGPPDLVAHGELVDGPVALFAADVTGEAPAAGGLVLALLGTAEPATLHRWFDGLAEGGVVVSPLQRRPWGASDGRVDDPFGVAWLVGYEGDGPAGA</sequence>
<dbReference type="PANTHER" id="PTHR33990">
    <property type="entry name" value="PROTEIN YJDN-RELATED"/>
    <property type="match status" value="1"/>
</dbReference>
<evidence type="ECO:0000313" key="2">
    <source>
        <dbReference type="EMBL" id="ROP26720.1"/>
    </source>
</evidence>
<keyword evidence="3" id="KW-1185">Reference proteome</keyword>
<dbReference type="InterPro" id="IPR004360">
    <property type="entry name" value="Glyas_Fos-R_dOase_dom"/>
</dbReference>
<accession>A0A3N1G8Z4</accession>
<reference evidence="2 3" key="1">
    <citation type="journal article" date="2015" name="Stand. Genomic Sci.">
        <title>Genomic Encyclopedia of Bacterial and Archaeal Type Strains, Phase III: the genomes of soil and plant-associated and newly described type strains.</title>
        <authorList>
            <person name="Whitman W.B."/>
            <person name="Woyke T."/>
            <person name="Klenk H.P."/>
            <person name="Zhou Y."/>
            <person name="Lilburn T.G."/>
            <person name="Beck B.J."/>
            <person name="De Vos P."/>
            <person name="Vandamme P."/>
            <person name="Eisen J.A."/>
            <person name="Garrity G."/>
            <person name="Hugenholtz P."/>
            <person name="Kyrpides N.C."/>
        </authorList>
    </citation>
    <scope>NUCLEOTIDE SEQUENCE [LARGE SCALE GENOMIC DNA]</scope>
    <source>
        <strain evidence="2 3">CECT 7306</strain>
    </source>
</reference>
<dbReference type="Gene3D" id="3.10.180.10">
    <property type="entry name" value="2,3-Dihydroxybiphenyl 1,2-Dioxygenase, domain 1"/>
    <property type="match status" value="1"/>
</dbReference>
<evidence type="ECO:0000259" key="1">
    <source>
        <dbReference type="Pfam" id="PF00903"/>
    </source>
</evidence>
<evidence type="ECO:0000313" key="3">
    <source>
        <dbReference type="Proteomes" id="UP000276232"/>
    </source>
</evidence>
<proteinExistence type="predicted"/>
<dbReference type="SUPFAM" id="SSF54593">
    <property type="entry name" value="Glyoxalase/Bleomycin resistance protein/Dihydroxybiphenyl dioxygenase"/>
    <property type="match status" value="1"/>
</dbReference>
<dbReference type="InParanoid" id="A0A3N1G8Z4"/>
<dbReference type="Pfam" id="PF00903">
    <property type="entry name" value="Glyoxalase"/>
    <property type="match status" value="1"/>
</dbReference>
<comment type="caution">
    <text evidence="2">The sequence shown here is derived from an EMBL/GenBank/DDBJ whole genome shotgun (WGS) entry which is preliminary data.</text>
</comment>
<protein>
    <submittedName>
        <fullName evidence="2">PhnB protein</fullName>
    </submittedName>
</protein>
<gene>
    <name evidence="2" type="ORF">EDC03_3190</name>
</gene>
<dbReference type="InterPro" id="IPR029068">
    <property type="entry name" value="Glyas_Bleomycin-R_OHBP_Dase"/>
</dbReference>
<name>A0A3N1G8Z4_9ACTN</name>
<dbReference type="EMBL" id="RJKN01000010">
    <property type="protein sequence ID" value="ROP26720.1"/>
    <property type="molecule type" value="Genomic_DNA"/>
</dbReference>
<dbReference type="Proteomes" id="UP000276232">
    <property type="component" value="Unassembled WGS sequence"/>
</dbReference>
<feature type="domain" description="Glyoxalase/fosfomycin resistance/dioxygenase" evidence="1">
    <location>
        <begin position="16"/>
        <end position="124"/>
    </location>
</feature>
<dbReference type="OrthoDB" id="9795306at2"/>
<dbReference type="PANTHER" id="PTHR33990:SF1">
    <property type="entry name" value="PROTEIN YJDN"/>
    <property type="match status" value="1"/>
</dbReference>
<dbReference type="RefSeq" id="WP_123381259.1">
    <property type="nucleotide sequence ID" value="NZ_RJKN01000010.1"/>
</dbReference>
<organism evidence="2 3">
    <name type="scientific">Pseudokineococcus lusitanus</name>
    <dbReference type="NCBI Taxonomy" id="763993"/>
    <lineage>
        <taxon>Bacteria</taxon>
        <taxon>Bacillati</taxon>
        <taxon>Actinomycetota</taxon>
        <taxon>Actinomycetes</taxon>
        <taxon>Kineosporiales</taxon>
        <taxon>Kineosporiaceae</taxon>
        <taxon>Pseudokineococcus</taxon>
    </lineage>
</organism>
<dbReference type="AlphaFoldDB" id="A0A3N1G8Z4"/>